<dbReference type="AlphaFoldDB" id="A0A9J5W491"/>
<protein>
    <submittedName>
        <fullName evidence="1">Uncharacterized protein</fullName>
    </submittedName>
</protein>
<sequence>MGRPMIGEISKIEAMSSEETEIAHRCRTWILPHISAYCNNIEKLTLPLTTALGITERDSSELQFWCPYLKCATTSML</sequence>
<proteinExistence type="predicted"/>
<evidence type="ECO:0000313" key="2">
    <source>
        <dbReference type="Proteomes" id="UP000824120"/>
    </source>
</evidence>
<name>A0A9J5W491_SOLCO</name>
<dbReference type="Proteomes" id="UP000824120">
    <property type="component" value="Chromosome 12"/>
</dbReference>
<accession>A0A9J5W491</accession>
<evidence type="ECO:0000313" key="1">
    <source>
        <dbReference type="EMBL" id="KAG5570092.1"/>
    </source>
</evidence>
<keyword evidence="2" id="KW-1185">Reference proteome</keyword>
<organism evidence="1 2">
    <name type="scientific">Solanum commersonii</name>
    <name type="common">Commerson's wild potato</name>
    <name type="synonym">Commerson's nightshade</name>
    <dbReference type="NCBI Taxonomy" id="4109"/>
    <lineage>
        <taxon>Eukaryota</taxon>
        <taxon>Viridiplantae</taxon>
        <taxon>Streptophyta</taxon>
        <taxon>Embryophyta</taxon>
        <taxon>Tracheophyta</taxon>
        <taxon>Spermatophyta</taxon>
        <taxon>Magnoliopsida</taxon>
        <taxon>eudicotyledons</taxon>
        <taxon>Gunneridae</taxon>
        <taxon>Pentapetalae</taxon>
        <taxon>asterids</taxon>
        <taxon>lamiids</taxon>
        <taxon>Solanales</taxon>
        <taxon>Solanaceae</taxon>
        <taxon>Solanoideae</taxon>
        <taxon>Solaneae</taxon>
        <taxon>Solanum</taxon>
    </lineage>
</organism>
<dbReference type="EMBL" id="JACXVP010000012">
    <property type="protein sequence ID" value="KAG5570092.1"/>
    <property type="molecule type" value="Genomic_DNA"/>
</dbReference>
<reference evidence="1 2" key="1">
    <citation type="submission" date="2020-09" db="EMBL/GenBank/DDBJ databases">
        <title>De no assembly of potato wild relative species, Solanum commersonii.</title>
        <authorList>
            <person name="Cho K."/>
        </authorList>
    </citation>
    <scope>NUCLEOTIDE SEQUENCE [LARGE SCALE GENOMIC DNA]</scope>
    <source>
        <strain evidence="1">LZ3.2</strain>
        <tissue evidence="1">Leaf</tissue>
    </source>
</reference>
<gene>
    <name evidence="1" type="ORF">H5410_059858</name>
</gene>
<comment type="caution">
    <text evidence="1">The sequence shown here is derived from an EMBL/GenBank/DDBJ whole genome shotgun (WGS) entry which is preliminary data.</text>
</comment>